<keyword evidence="1" id="KW-0472">Membrane</keyword>
<organism evidence="2 3">
    <name type="scientific">Crotalaria pallida</name>
    <name type="common">Smooth rattlebox</name>
    <name type="synonym">Crotalaria striata</name>
    <dbReference type="NCBI Taxonomy" id="3830"/>
    <lineage>
        <taxon>Eukaryota</taxon>
        <taxon>Viridiplantae</taxon>
        <taxon>Streptophyta</taxon>
        <taxon>Embryophyta</taxon>
        <taxon>Tracheophyta</taxon>
        <taxon>Spermatophyta</taxon>
        <taxon>Magnoliopsida</taxon>
        <taxon>eudicotyledons</taxon>
        <taxon>Gunneridae</taxon>
        <taxon>Pentapetalae</taxon>
        <taxon>rosids</taxon>
        <taxon>fabids</taxon>
        <taxon>Fabales</taxon>
        <taxon>Fabaceae</taxon>
        <taxon>Papilionoideae</taxon>
        <taxon>50 kb inversion clade</taxon>
        <taxon>genistoids sensu lato</taxon>
        <taxon>core genistoids</taxon>
        <taxon>Crotalarieae</taxon>
        <taxon>Crotalaria</taxon>
    </lineage>
</organism>
<keyword evidence="1" id="KW-0812">Transmembrane</keyword>
<name>A0AAN9HSE7_CROPI</name>
<dbReference type="Proteomes" id="UP001372338">
    <property type="component" value="Unassembled WGS sequence"/>
</dbReference>
<comment type="caution">
    <text evidence="2">The sequence shown here is derived from an EMBL/GenBank/DDBJ whole genome shotgun (WGS) entry which is preliminary data.</text>
</comment>
<evidence type="ECO:0000313" key="2">
    <source>
        <dbReference type="EMBL" id="KAK7246317.1"/>
    </source>
</evidence>
<proteinExistence type="predicted"/>
<evidence type="ECO:0000256" key="1">
    <source>
        <dbReference type="SAM" id="Phobius"/>
    </source>
</evidence>
<keyword evidence="3" id="KW-1185">Reference proteome</keyword>
<dbReference type="AlphaFoldDB" id="A0AAN9HSE7"/>
<feature type="transmembrane region" description="Helical" evidence="1">
    <location>
        <begin position="39"/>
        <end position="56"/>
    </location>
</feature>
<keyword evidence="1" id="KW-1133">Transmembrane helix</keyword>
<gene>
    <name evidence="2" type="ORF">RIF29_41181</name>
</gene>
<protein>
    <submittedName>
        <fullName evidence="2">Uncharacterized protein</fullName>
    </submittedName>
</protein>
<dbReference type="EMBL" id="JAYWIO010000008">
    <property type="protein sequence ID" value="KAK7246317.1"/>
    <property type="molecule type" value="Genomic_DNA"/>
</dbReference>
<accession>A0AAN9HSE7</accession>
<evidence type="ECO:0000313" key="3">
    <source>
        <dbReference type="Proteomes" id="UP001372338"/>
    </source>
</evidence>
<reference evidence="2 3" key="1">
    <citation type="submission" date="2024-01" db="EMBL/GenBank/DDBJ databases">
        <title>The genomes of 5 underutilized Papilionoideae crops provide insights into root nodulation and disease resistanc.</title>
        <authorList>
            <person name="Yuan L."/>
        </authorList>
    </citation>
    <scope>NUCLEOTIDE SEQUENCE [LARGE SCALE GENOMIC DNA]</scope>
    <source>
        <strain evidence="2">ZHUSHIDOU_FW_LH</strain>
        <tissue evidence="2">Leaf</tissue>
    </source>
</reference>
<sequence>MLCIAIAIIEKATKAKTREQSVIIQLQQSFLFLHSQLKYLTFFCFYSLPLFLLQPFKRLYKSVFMR</sequence>